<evidence type="ECO:0000313" key="2">
    <source>
        <dbReference type="Ensembl" id="ENSOTSP00005108114.1"/>
    </source>
</evidence>
<keyword evidence="3" id="KW-1185">Reference proteome</keyword>
<proteinExistence type="predicted"/>
<dbReference type="AlphaFoldDB" id="A0AAZ3NWV6"/>
<organism evidence="2 3">
    <name type="scientific">Oncorhynchus tshawytscha</name>
    <name type="common">Chinook salmon</name>
    <name type="synonym">Salmo tshawytscha</name>
    <dbReference type="NCBI Taxonomy" id="74940"/>
    <lineage>
        <taxon>Eukaryota</taxon>
        <taxon>Metazoa</taxon>
        <taxon>Chordata</taxon>
        <taxon>Craniata</taxon>
        <taxon>Vertebrata</taxon>
        <taxon>Euteleostomi</taxon>
        <taxon>Actinopterygii</taxon>
        <taxon>Neopterygii</taxon>
        <taxon>Teleostei</taxon>
        <taxon>Protacanthopterygii</taxon>
        <taxon>Salmoniformes</taxon>
        <taxon>Salmonidae</taxon>
        <taxon>Salmoninae</taxon>
        <taxon>Oncorhynchus</taxon>
    </lineage>
</organism>
<feature type="compositionally biased region" description="Basic and acidic residues" evidence="1">
    <location>
        <begin position="198"/>
        <end position="222"/>
    </location>
</feature>
<dbReference type="SUPFAM" id="SSF52467">
    <property type="entry name" value="DHS-like NAD/FAD-binding domain"/>
    <property type="match status" value="1"/>
</dbReference>
<accession>A0AAZ3NWV6</accession>
<name>A0AAZ3NWV6_ONCTS</name>
<protein>
    <recommendedName>
        <fullName evidence="4">Deacetylase sirtuin-type domain-containing protein</fullName>
    </recommendedName>
</protein>
<reference evidence="2" key="3">
    <citation type="submission" date="2025-09" db="UniProtKB">
        <authorList>
            <consortium name="Ensembl"/>
        </authorList>
    </citation>
    <scope>IDENTIFICATION</scope>
</reference>
<dbReference type="GeneTree" id="ENSGT00980000201240"/>
<sequence>MHSDTSPSPRVDCSLWNVVPLLFNGCAKLLDIGGNWNTLSYTSIQRIPKCLIGHWDLVSELHGNMFVEECGKCNRCVVSAGKKVIGVMGNTIMHMGWLVAGNDYGRADLALSLVKPRGDLPLLTKRKGGKVVIVNLQPTKQVSHRHMRFTCTCVNGYMDEVMNQLMELLGMDIPKEGPTFCESFTSDQKPLPAIAAQKEVKGGEETGLKGRKRLAEPKKKEDENDLQACNKPCTTVAL</sequence>
<dbReference type="Ensembl" id="ENSOTST00005167163.1">
    <property type="protein sequence ID" value="ENSOTSP00005108114.1"/>
    <property type="gene ID" value="ENSOTSG00005068486.1"/>
</dbReference>
<evidence type="ECO:0000256" key="1">
    <source>
        <dbReference type="SAM" id="MobiDB-lite"/>
    </source>
</evidence>
<dbReference type="Proteomes" id="UP000694402">
    <property type="component" value="Unassembled WGS sequence"/>
</dbReference>
<evidence type="ECO:0000313" key="3">
    <source>
        <dbReference type="Proteomes" id="UP000694402"/>
    </source>
</evidence>
<dbReference type="Gene3D" id="3.40.50.1220">
    <property type="entry name" value="TPP-binding domain"/>
    <property type="match status" value="1"/>
</dbReference>
<evidence type="ECO:0008006" key="4">
    <source>
        <dbReference type="Google" id="ProtNLM"/>
    </source>
</evidence>
<reference evidence="3" key="1">
    <citation type="journal article" date="2018" name="PLoS ONE">
        <title>Chinook salmon (Oncorhynchus tshawytscha) genome and transcriptome.</title>
        <authorList>
            <person name="Christensen K.A."/>
            <person name="Leong J.S."/>
            <person name="Sakhrani D."/>
            <person name="Biagi C.A."/>
            <person name="Minkley D.R."/>
            <person name="Withler R.E."/>
            <person name="Rondeau E.B."/>
            <person name="Koop B.F."/>
            <person name="Devlin R.H."/>
        </authorList>
    </citation>
    <scope>NUCLEOTIDE SEQUENCE [LARGE SCALE GENOMIC DNA]</scope>
</reference>
<gene>
    <name evidence="2" type="primary">MCTS1</name>
</gene>
<dbReference type="InterPro" id="IPR029035">
    <property type="entry name" value="DHS-like_NAD/FAD-binding_dom"/>
</dbReference>
<reference evidence="2" key="2">
    <citation type="submission" date="2025-08" db="UniProtKB">
        <authorList>
            <consortium name="Ensembl"/>
        </authorList>
    </citation>
    <scope>IDENTIFICATION</scope>
</reference>
<feature type="region of interest" description="Disordered" evidence="1">
    <location>
        <begin position="198"/>
        <end position="225"/>
    </location>
</feature>